<comment type="caution">
    <text evidence="2">The sequence shown here is derived from an EMBL/GenBank/DDBJ whole genome shotgun (WGS) entry which is preliminary data.</text>
</comment>
<feature type="region of interest" description="Disordered" evidence="1">
    <location>
        <begin position="159"/>
        <end position="178"/>
    </location>
</feature>
<gene>
    <name evidence="2" type="ORF">E5288_WYG006042</name>
</gene>
<accession>A0A6B0QW27</accession>
<keyword evidence="3" id="KW-1185">Reference proteome</keyword>
<evidence type="ECO:0000256" key="1">
    <source>
        <dbReference type="SAM" id="MobiDB-lite"/>
    </source>
</evidence>
<dbReference type="AlphaFoldDB" id="A0A6B0QW27"/>
<feature type="region of interest" description="Disordered" evidence="1">
    <location>
        <begin position="41"/>
        <end position="63"/>
    </location>
</feature>
<dbReference type="Proteomes" id="UP000322234">
    <property type="component" value="Unassembled WGS sequence"/>
</dbReference>
<dbReference type="EMBL" id="VBQZ03000007">
    <property type="protein sequence ID" value="MXQ81292.1"/>
    <property type="molecule type" value="Genomic_DNA"/>
</dbReference>
<proteinExistence type="predicted"/>
<evidence type="ECO:0000313" key="2">
    <source>
        <dbReference type="EMBL" id="MXQ81292.1"/>
    </source>
</evidence>
<sequence>MQSSMDDLSETAPVAACWVPPKSFRDFRFLTPVLKLPHWKEDGGHTETASFQPESEWRGRKERDEKGEMLLETIVSRVLSPLSFNLPESIEQQPWMDYIISVNFLGFLSGSHAIMDQVFGPPTHRARGWIPGIQSGQEFQNVDALQDFTKGTVLAVITGGKPGNGDQSETYSPDERLR</sequence>
<name>A0A6B0QW27_9CETA</name>
<organism evidence="2 3">
    <name type="scientific">Bos mutus</name>
    <name type="common">wild yak</name>
    <dbReference type="NCBI Taxonomy" id="72004"/>
    <lineage>
        <taxon>Eukaryota</taxon>
        <taxon>Metazoa</taxon>
        <taxon>Chordata</taxon>
        <taxon>Craniata</taxon>
        <taxon>Vertebrata</taxon>
        <taxon>Euteleostomi</taxon>
        <taxon>Mammalia</taxon>
        <taxon>Eutheria</taxon>
        <taxon>Laurasiatheria</taxon>
        <taxon>Artiodactyla</taxon>
        <taxon>Ruminantia</taxon>
        <taxon>Pecora</taxon>
        <taxon>Bovidae</taxon>
        <taxon>Bovinae</taxon>
        <taxon>Bos</taxon>
    </lineage>
</organism>
<protein>
    <submittedName>
        <fullName evidence="2">Uncharacterized protein</fullName>
    </submittedName>
</protein>
<evidence type="ECO:0000313" key="3">
    <source>
        <dbReference type="Proteomes" id="UP000322234"/>
    </source>
</evidence>
<reference evidence="2" key="1">
    <citation type="submission" date="2019-10" db="EMBL/GenBank/DDBJ databases">
        <title>The sequence and de novo assembly of the wild yak genome.</title>
        <authorList>
            <person name="Liu Y."/>
        </authorList>
    </citation>
    <scope>NUCLEOTIDE SEQUENCE [LARGE SCALE GENOMIC DNA]</scope>
    <source>
        <strain evidence="2">WY2019</strain>
    </source>
</reference>